<feature type="domain" description="Cation/H+ exchanger transmembrane" evidence="10">
    <location>
        <begin position="33"/>
        <end position="281"/>
    </location>
</feature>
<dbReference type="GO" id="GO:0005886">
    <property type="term" value="C:plasma membrane"/>
    <property type="evidence" value="ECO:0007669"/>
    <property type="project" value="UniProtKB-SubCell"/>
</dbReference>
<evidence type="ECO:0000313" key="11">
    <source>
        <dbReference type="EMBL" id="QHM73372.1"/>
    </source>
</evidence>
<protein>
    <submittedName>
        <fullName evidence="11">K(+)/H(+) antiporter NhaP</fullName>
    </submittedName>
</protein>
<name>A0A6P1Q4R0_9GAMM</name>
<evidence type="ECO:0000256" key="2">
    <source>
        <dbReference type="ARBA" id="ARBA00022448"/>
    </source>
</evidence>
<dbReference type="GO" id="GO:1902600">
    <property type="term" value="P:proton transmembrane transport"/>
    <property type="evidence" value="ECO:0007669"/>
    <property type="project" value="InterPro"/>
</dbReference>
<evidence type="ECO:0000256" key="9">
    <source>
        <dbReference type="SAM" id="Phobius"/>
    </source>
</evidence>
<keyword evidence="4" id="KW-1003">Cell membrane</keyword>
<dbReference type="KEGG" id="mint:C7M51_03719"/>
<gene>
    <name evidence="11" type="primary">nhaP</name>
    <name evidence="11" type="ORF">C7M51_03719</name>
</gene>
<comment type="subcellular location">
    <subcellularLocation>
        <location evidence="1">Cell membrane</location>
        <topology evidence="1">Multi-pass membrane protein</topology>
    </subcellularLocation>
</comment>
<keyword evidence="5 9" id="KW-0812">Transmembrane</keyword>
<dbReference type="AlphaFoldDB" id="A0A6P1Q4R0"/>
<feature type="transmembrane region" description="Helical" evidence="9">
    <location>
        <begin position="136"/>
        <end position="155"/>
    </location>
</feature>
<organism evidence="11 12">
    <name type="scientific">Mixta intestinalis</name>
    <dbReference type="NCBI Taxonomy" id="1615494"/>
    <lineage>
        <taxon>Bacteria</taxon>
        <taxon>Pseudomonadati</taxon>
        <taxon>Pseudomonadota</taxon>
        <taxon>Gammaproteobacteria</taxon>
        <taxon>Enterobacterales</taxon>
        <taxon>Erwiniaceae</taxon>
        <taxon>Mixta</taxon>
    </lineage>
</organism>
<evidence type="ECO:0000256" key="4">
    <source>
        <dbReference type="ARBA" id="ARBA00022475"/>
    </source>
</evidence>
<evidence type="ECO:0000256" key="5">
    <source>
        <dbReference type="ARBA" id="ARBA00022692"/>
    </source>
</evidence>
<evidence type="ECO:0000256" key="6">
    <source>
        <dbReference type="ARBA" id="ARBA00022989"/>
    </source>
</evidence>
<dbReference type="PANTHER" id="PTHR32507">
    <property type="entry name" value="NA(+)/H(+) ANTIPORTER 1"/>
    <property type="match status" value="1"/>
</dbReference>
<feature type="domain" description="Cation/H+ exchanger transmembrane" evidence="10">
    <location>
        <begin position="334"/>
        <end position="450"/>
    </location>
</feature>
<evidence type="ECO:0000256" key="8">
    <source>
        <dbReference type="ARBA" id="ARBA00023136"/>
    </source>
</evidence>
<feature type="transmembrane region" description="Helical" evidence="9">
    <location>
        <begin position="342"/>
        <end position="359"/>
    </location>
</feature>
<dbReference type="GO" id="GO:0015297">
    <property type="term" value="F:antiporter activity"/>
    <property type="evidence" value="ECO:0007669"/>
    <property type="project" value="UniProtKB-KW"/>
</dbReference>
<accession>A0A6P1Q4R0</accession>
<evidence type="ECO:0000256" key="7">
    <source>
        <dbReference type="ARBA" id="ARBA00023065"/>
    </source>
</evidence>
<feature type="transmembrane region" description="Helical" evidence="9">
    <location>
        <begin position="395"/>
        <end position="415"/>
    </location>
</feature>
<keyword evidence="7" id="KW-0406">Ion transport</keyword>
<sequence>MPGLIYSVGNYHGSSMDFLGWTVASGGLLLVMSLASSWIRRGPVTSFGLFLLIGILFGPWALDLVRLNVLTHPDITAHITEITMAASLFITGLKLRLPLKLSNWRIGTLLAFPAMLLTVLGMTAVVHFITGFSWPLSLAFAAIVAPTDPVLASLISVNHAGDDDALRVALSSEAGLNDGSALPLLMLALLLAQGNEPFSAGMFGHWVLKDVLWAFIVGTLIGYFLGRLIGILATRLRSAHSDTAPNDFLALALIALSYALAQYVEASGFLAAFAAGIGLRRAEVYVVRNHPPEQLPEDARMKPAELLVNPNQRHMQEDYGPAHSVGLVVGDALSFGDTVERLLAALMVVALGATLALHWNTTGLLLAAILFFVIRPLAVWITTIGTGTPARRRWLLGWLGIRGIGSINYIAYAWMHGMDGPQANAMADMALTLVAASVVIHGMTVTPLLTRRQNRLAARHEAERQRRKEAEKLKQD</sequence>
<dbReference type="InterPro" id="IPR006153">
    <property type="entry name" value="Cation/H_exchanger_TM"/>
</dbReference>
<proteinExistence type="predicted"/>
<dbReference type="Gene3D" id="1.20.1530.20">
    <property type="match status" value="1"/>
</dbReference>
<evidence type="ECO:0000256" key="3">
    <source>
        <dbReference type="ARBA" id="ARBA00022449"/>
    </source>
</evidence>
<keyword evidence="3" id="KW-0050">Antiport</keyword>
<keyword evidence="6 9" id="KW-1133">Transmembrane helix</keyword>
<feature type="transmembrane region" description="Helical" evidence="9">
    <location>
        <begin position="109"/>
        <end position="130"/>
    </location>
</feature>
<keyword evidence="2" id="KW-0813">Transport</keyword>
<dbReference type="Pfam" id="PF00999">
    <property type="entry name" value="Na_H_Exchanger"/>
    <property type="match status" value="2"/>
</dbReference>
<feature type="transmembrane region" description="Helical" evidence="9">
    <location>
        <begin position="75"/>
        <end position="97"/>
    </location>
</feature>
<reference evidence="11 12" key="1">
    <citation type="submission" date="2018-03" db="EMBL/GenBank/DDBJ databases">
        <title>Pantoea intestinalis SRCM103226 isolated form the mealworm.</title>
        <authorList>
            <person name="Jeong D.-Y."/>
            <person name="Kim J.W."/>
        </authorList>
    </citation>
    <scope>NUCLEOTIDE SEQUENCE [LARGE SCALE GENOMIC DNA]</scope>
    <source>
        <strain evidence="11 12">SRCM103226</strain>
    </source>
</reference>
<evidence type="ECO:0000313" key="12">
    <source>
        <dbReference type="Proteomes" id="UP000464053"/>
    </source>
</evidence>
<dbReference type="PANTHER" id="PTHR32507:SF8">
    <property type="entry name" value="CNH1P"/>
    <property type="match status" value="1"/>
</dbReference>
<keyword evidence="12" id="KW-1185">Reference proteome</keyword>
<dbReference type="EMBL" id="CP028271">
    <property type="protein sequence ID" value="QHM73372.1"/>
    <property type="molecule type" value="Genomic_DNA"/>
</dbReference>
<feature type="transmembrane region" description="Helical" evidence="9">
    <location>
        <begin position="212"/>
        <end position="233"/>
    </location>
</feature>
<dbReference type="InterPro" id="IPR038770">
    <property type="entry name" value="Na+/solute_symporter_sf"/>
</dbReference>
<evidence type="ECO:0000256" key="1">
    <source>
        <dbReference type="ARBA" id="ARBA00004651"/>
    </source>
</evidence>
<keyword evidence="8 9" id="KW-0472">Membrane</keyword>
<feature type="transmembrane region" description="Helical" evidence="9">
    <location>
        <begin position="47"/>
        <end position="69"/>
    </location>
</feature>
<feature type="transmembrane region" description="Helical" evidence="9">
    <location>
        <begin position="427"/>
        <end position="449"/>
    </location>
</feature>
<feature type="transmembrane region" description="Helical" evidence="9">
    <location>
        <begin position="365"/>
        <end position="383"/>
    </location>
</feature>
<feature type="transmembrane region" description="Helical" evidence="9">
    <location>
        <begin position="18"/>
        <end position="35"/>
    </location>
</feature>
<dbReference type="Proteomes" id="UP000464053">
    <property type="component" value="Chromosome"/>
</dbReference>
<evidence type="ECO:0000259" key="10">
    <source>
        <dbReference type="Pfam" id="PF00999"/>
    </source>
</evidence>